<reference evidence="2" key="2">
    <citation type="journal article" date="2015" name="Fish Shellfish Immunol.">
        <title>Early steps in the European eel (Anguilla anguilla)-Vibrio vulnificus interaction in the gills: Role of the RtxA13 toxin.</title>
        <authorList>
            <person name="Callol A."/>
            <person name="Pajuelo D."/>
            <person name="Ebbesson L."/>
            <person name="Teles M."/>
            <person name="MacKenzie S."/>
            <person name="Amaro C."/>
        </authorList>
    </citation>
    <scope>NUCLEOTIDE SEQUENCE</scope>
</reference>
<accession>A0A0E9QYL9</accession>
<name>A0A0E9QYL9_ANGAN</name>
<reference evidence="2" key="1">
    <citation type="submission" date="2014-11" db="EMBL/GenBank/DDBJ databases">
        <authorList>
            <person name="Amaro Gonzalez C."/>
        </authorList>
    </citation>
    <scope>NUCLEOTIDE SEQUENCE</scope>
</reference>
<dbReference type="EMBL" id="GBXM01086541">
    <property type="protein sequence ID" value="JAH22036.1"/>
    <property type="molecule type" value="Transcribed_RNA"/>
</dbReference>
<keyword evidence="1" id="KW-0812">Transmembrane</keyword>
<keyword evidence="1" id="KW-1133">Transmembrane helix</keyword>
<keyword evidence="1" id="KW-0472">Membrane</keyword>
<organism evidence="2">
    <name type="scientific">Anguilla anguilla</name>
    <name type="common">European freshwater eel</name>
    <name type="synonym">Muraena anguilla</name>
    <dbReference type="NCBI Taxonomy" id="7936"/>
    <lineage>
        <taxon>Eukaryota</taxon>
        <taxon>Metazoa</taxon>
        <taxon>Chordata</taxon>
        <taxon>Craniata</taxon>
        <taxon>Vertebrata</taxon>
        <taxon>Euteleostomi</taxon>
        <taxon>Actinopterygii</taxon>
        <taxon>Neopterygii</taxon>
        <taxon>Teleostei</taxon>
        <taxon>Anguilliformes</taxon>
        <taxon>Anguillidae</taxon>
        <taxon>Anguilla</taxon>
    </lineage>
</organism>
<proteinExistence type="predicted"/>
<evidence type="ECO:0000256" key="1">
    <source>
        <dbReference type="SAM" id="Phobius"/>
    </source>
</evidence>
<evidence type="ECO:0000313" key="2">
    <source>
        <dbReference type="EMBL" id="JAH22036.1"/>
    </source>
</evidence>
<dbReference type="AlphaFoldDB" id="A0A0E9QYL9"/>
<sequence>MARIHTNYHRGCFMRLENGTMVFFSFLQGIILMPFLCLRE</sequence>
<protein>
    <submittedName>
        <fullName evidence="2">Uncharacterized protein</fullName>
    </submittedName>
</protein>
<feature type="transmembrane region" description="Helical" evidence="1">
    <location>
        <begin position="20"/>
        <end position="38"/>
    </location>
</feature>